<keyword evidence="4 7" id="KW-0812">Transmembrane</keyword>
<evidence type="ECO:0000313" key="9">
    <source>
        <dbReference type="EMBL" id="KAJ8771592.1"/>
    </source>
</evidence>
<name>A0AAV8TX06_9ROSI</name>
<feature type="transmembrane region" description="Helical" evidence="7">
    <location>
        <begin position="155"/>
        <end position="175"/>
    </location>
</feature>
<feature type="transmembrane region" description="Helical" evidence="7">
    <location>
        <begin position="266"/>
        <end position="290"/>
    </location>
</feature>
<evidence type="ECO:0000256" key="4">
    <source>
        <dbReference type="ARBA" id="ARBA00022692"/>
    </source>
</evidence>
<evidence type="ECO:0000256" key="8">
    <source>
        <dbReference type="SAM" id="MobiDB-lite"/>
    </source>
</evidence>
<feature type="transmembrane region" description="Helical" evidence="7">
    <location>
        <begin position="187"/>
        <end position="207"/>
    </location>
</feature>
<protein>
    <recommendedName>
        <fullName evidence="7">Probable purine permease</fullName>
    </recommendedName>
</protein>
<keyword evidence="5 7" id="KW-1133">Transmembrane helix</keyword>
<keyword evidence="6 7" id="KW-0472">Membrane</keyword>
<dbReference type="GO" id="GO:0015211">
    <property type="term" value="F:purine nucleoside transmembrane transporter activity"/>
    <property type="evidence" value="ECO:0007669"/>
    <property type="project" value="UniProtKB-UniRule"/>
</dbReference>
<comment type="similarity">
    <text evidence="2 7">Belongs to the purine permeases (TC 2.A.7.14) family.</text>
</comment>
<dbReference type="GO" id="GO:0016020">
    <property type="term" value="C:membrane"/>
    <property type="evidence" value="ECO:0007669"/>
    <property type="project" value="UniProtKB-SubCell"/>
</dbReference>
<feature type="transmembrane region" description="Helical" evidence="7">
    <location>
        <begin position="321"/>
        <end position="340"/>
    </location>
</feature>
<feature type="transmembrane region" description="Helical" evidence="7">
    <location>
        <begin position="124"/>
        <end position="148"/>
    </location>
</feature>
<feature type="transmembrane region" description="Helical" evidence="7">
    <location>
        <begin position="93"/>
        <end position="112"/>
    </location>
</feature>
<organism evidence="9 10">
    <name type="scientific">Erythroxylum novogranatense</name>
    <dbReference type="NCBI Taxonomy" id="1862640"/>
    <lineage>
        <taxon>Eukaryota</taxon>
        <taxon>Viridiplantae</taxon>
        <taxon>Streptophyta</taxon>
        <taxon>Embryophyta</taxon>
        <taxon>Tracheophyta</taxon>
        <taxon>Spermatophyta</taxon>
        <taxon>Magnoliopsida</taxon>
        <taxon>eudicotyledons</taxon>
        <taxon>Gunneridae</taxon>
        <taxon>Pentapetalae</taxon>
        <taxon>rosids</taxon>
        <taxon>fabids</taxon>
        <taxon>Malpighiales</taxon>
        <taxon>Erythroxylaceae</taxon>
        <taxon>Erythroxylum</taxon>
    </lineage>
</organism>
<dbReference type="InterPro" id="IPR037185">
    <property type="entry name" value="EmrE-like"/>
</dbReference>
<dbReference type="Pfam" id="PF16913">
    <property type="entry name" value="PUNUT"/>
    <property type="match status" value="1"/>
</dbReference>
<dbReference type="PANTHER" id="PTHR31376">
    <property type="entry name" value="OS09G0467300 PROTEIN-RELATED"/>
    <property type="match status" value="1"/>
</dbReference>
<feature type="transmembrane region" description="Helical" evidence="7">
    <location>
        <begin position="297"/>
        <end position="315"/>
    </location>
</feature>
<proteinExistence type="inferred from homology"/>
<keyword evidence="3 7" id="KW-0813">Transport</keyword>
<feature type="transmembrane region" description="Helical" evidence="7">
    <location>
        <begin position="27"/>
        <end position="52"/>
    </location>
</feature>
<feature type="transmembrane region" description="Helical" evidence="7">
    <location>
        <begin position="58"/>
        <end position="81"/>
    </location>
</feature>
<comment type="caution">
    <text evidence="9">The sequence shown here is derived from an EMBL/GenBank/DDBJ whole genome shotgun (WGS) entry which is preliminary data.</text>
</comment>
<dbReference type="AlphaFoldDB" id="A0AAV8TX06"/>
<gene>
    <name evidence="9" type="ORF">K2173_026769</name>
</gene>
<evidence type="ECO:0000256" key="2">
    <source>
        <dbReference type="ARBA" id="ARBA00006213"/>
    </source>
</evidence>
<comment type="subcellular location">
    <subcellularLocation>
        <location evidence="1 7">Membrane</location>
        <topology evidence="1 7">Multi-pass membrane protein</topology>
    </subcellularLocation>
</comment>
<evidence type="ECO:0000256" key="6">
    <source>
        <dbReference type="ARBA" id="ARBA00023136"/>
    </source>
</evidence>
<feature type="region of interest" description="Disordered" evidence="8">
    <location>
        <begin position="346"/>
        <end position="379"/>
    </location>
</feature>
<evidence type="ECO:0000256" key="1">
    <source>
        <dbReference type="ARBA" id="ARBA00004141"/>
    </source>
</evidence>
<evidence type="ECO:0000256" key="5">
    <source>
        <dbReference type="ARBA" id="ARBA00022989"/>
    </source>
</evidence>
<feature type="compositionally biased region" description="Polar residues" evidence="8">
    <location>
        <begin position="355"/>
        <end position="379"/>
    </location>
</feature>
<evidence type="ECO:0000256" key="7">
    <source>
        <dbReference type="RuleBase" id="RU368015"/>
    </source>
</evidence>
<dbReference type="InterPro" id="IPR030182">
    <property type="entry name" value="PUP_plant"/>
</dbReference>
<reference evidence="9 10" key="1">
    <citation type="submission" date="2021-09" db="EMBL/GenBank/DDBJ databases">
        <title>Genomic insights and catalytic innovation underlie evolution of tropane alkaloids biosynthesis.</title>
        <authorList>
            <person name="Wang Y.-J."/>
            <person name="Tian T."/>
            <person name="Huang J.-P."/>
            <person name="Huang S.-X."/>
        </authorList>
    </citation>
    <scope>NUCLEOTIDE SEQUENCE [LARGE SCALE GENOMIC DNA]</scope>
    <source>
        <strain evidence="9">KIB-2018</strain>
        <tissue evidence="9">Leaf</tissue>
    </source>
</reference>
<sequence>MDNIIESTNMKVTEKAPKVINPAMKRVLLTLSCIFLVVGGCGGPLIMRLYYIHGGASIWLTCWLQSVGWPVLLIPLAIGYFYRRSIKHNSCIFYIDLPLFLAGTVLGLIMGVDNYFYSYGFGRLPVSTASLIMSSQLAFVAAFAFLIVKQKFTPYSINAIFLLTLASGMLALHSSSDKPKGESSKQYTVGFIMALAAALLYGVTMPLMELTYRKSRQEITYTLVLEIQMVMGLFATGLSTIGMIASNEFKSIAEEARNFGLGETKYYMVIVWTAIVYQLVTLGIMGVVFYGSSMFTGILTSCLLPAVEVLAVVFLHENFQAEKGVSLGLSLWGFVSYFYGEVQENKKARKKNDLSSETEMPEATTSHAATSTPNSTENV</sequence>
<dbReference type="PANTHER" id="PTHR31376:SF1">
    <property type="entry name" value="PURINE PERMEASE 2"/>
    <property type="match status" value="1"/>
</dbReference>
<dbReference type="SUPFAM" id="SSF103481">
    <property type="entry name" value="Multidrug resistance efflux transporter EmrE"/>
    <property type="match status" value="1"/>
</dbReference>
<dbReference type="EMBL" id="JAIWQS010000002">
    <property type="protein sequence ID" value="KAJ8771592.1"/>
    <property type="molecule type" value="Genomic_DNA"/>
</dbReference>
<feature type="transmembrane region" description="Helical" evidence="7">
    <location>
        <begin position="219"/>
        <end position="246"/>
    </location>
</feature>
<keyword evidence="10" id="KW-1185">Reference proteome</keyword>
<dbReference type="GO" id="GO:0005345">
    <property type="term" value="F:purine nucleobase transmembrane transporter activity"/>
    <property type="evidence" value="ECO:0007669"/>
    <property type="project" value="UniProtKB-UniRule"/>
</dbReference>
<accession>A0AAV8TX06</accession>
<evidence type="ECO:0000256" key="3">
    <source>
        <dbReference type="ARBA" id="ARBA00022448"/>
    </source>
</evidence>
<dbReference type="Proteomes" id="UP001159364">
    <property type="component" value="Linkage Group LG02"/>
</dbReference>
<evidence type="ECO:0000313" key="10">
    <source>
        <dbReference type="Proteomes" id="UP001159364"/>
    </source>
</evidence>